<dbReference type="GO" id="GO:0005789">
    <property type="term" value="C:endoplasmic reticulum membrane"/>
    <property type="evidence" value="ECO:0007669"/>
    <property type="project" value="UniProtKB-SubCell"/>
</dbReference>
<proteinExistence type="inferred from homology"/>
<reference evidence="14" key="3">
    <citation type="submission" date="2021-02" db="UniProtKB">
        <authorList>
            <consortium name="EnsemblMetazoa"/>
        </authorList>
    </citation>
    <scope>IDENTIFICATION</scope>
    <source>
        <strain evidence="14">USDA</strain>
    </source>
</reference>
<evidence type="ECO:0000313" key="15">
    <source>
        <dbReference type="Proteomes" id="UP000009046"/>
    </source>
</evidence>
<dbReference type="EnsemblMetazoa" id="PHUM454160-RA">
    <property type="protein sequence ID" value="PHUM454160-PA"/>
    <property type="gene ID" value="PHUM454160"/>
</dbReference>
<evidence type="ECO:0000256" key="6">
    <source>
        <dbReference type="ARBA" id="ARBA00022824"/>
    </source>
</evidence>
<dbReference type="EMBL" id="AAZO01005530">
    <property type="status" value="NOT_ANNOTATED_CDS"/>
    <property type="molecule type" value="Genomic_DNA"/>
</dbReference>
<keyword evidence="15" id="KW-1185">Reference proteome</keyword>
<dbReference type="HOGENOM" id="CLU_051910_0_0_1"/>
<feature type="transmembrane region" description="Helical" evidence="12">
    <location>
        <begin position="232"/>
        <end position="264"/>
    </location>
</feature>
<keyword evidence="7" id="KW-0653">Protein transport</keyword>
<dbReference type="AlphaFoldDB" id="E0VUS2"/>
<dbReference type="eggNOG" id="KOG2927">
    <property type="taxonomic scope" value="Eukaryota"/>
</dbReference>
<evidence type="ECO:0000256" key="1">
    <source>
        <dbReference type="ARBA" id="ARBA00004477"/>
    </source>
</evidence>
<dbReference type="GeneID" id="8230520"/>
<name>E0VUS2_PEDHC</name>
<dbReference type="FunCoup" id="E0VUS2">
    <property type="interactions" value="1230"/>
</dbReference>
<dbReference type="OMA" id="CLLESPW"/>
<feature type="compositionally biased region" description="Basic and acidic residues" evidence="11">
    <location>
        <begin position="370"/>
        <end position="379"/>
    </location>
</feature>
<feature type="transmembrane region" description="Helical" evidence="12">
    <location>
        <begin position="205"/>
        <end position="226"/>
    </location>
</feature>
<evidence type="ECO:0000256" key="9">
    <source>
        <dbReference type="ARBA" id="ARBA00023010"/>
    </source>
</evidence>
<keyword evidence="9" id="KW-0811">Translocation</keyword>
<dbReference type="STRING" id="121224.E0VUS2"/>
<dbReference type="InterPro" id="IPR004728">
    <property type="entry name" value="Sec62"/>
</dbReference>
<dbReference type="VEuPathDB" id="VectorBase:PHUM454160"/>
<keyword evidence="5 12" id="KW-0812">Transmembrane</keyword>
<organism>
    <name type="scientific">Pediculus humanus subsp. corporis</name>
    <name type="common">Body louse</name>
    <dbReference type="NCBI Taxonomy" id="121224"/>
    <lineage>
        <taxon>Eukaryota</taxon>
        <taxon>Metazoa</taxon>
        <taxon>Ecdysozoa</taxon>
        <taxon>Arthropoda</taxon>
        <taxon>Hexapoda</taxon>
        <taxon>Insecta</taxon>
        <taxon>Pterygota</taxon>
        <taxon>Neoptera</taxon>
        <taxon>Paraneoptera</taxon>
        <taxon>Psocodea</taxon>
        <taxon>Troctomorpha</taxon>
        <taxon>Phthiraptera</taxon>
        <taxon>Anoplura</taxon>
        <taxon>Pediculidae</taxon>
        <taxon>Pediculus</taxon>
    </lineage>
</organism>
<feature type="compositionally biased region" description="Basic and acidic residues" evidence="11">
    <location>
        <begin position="126"/>
        <end position="153"/>
    </location>
</feature>
<evidence type="ECO:0000256" key="8">
    <source>
        <dbReference type="ARBA" id="ARBA00022989"/>
    </source>
</evidence>
<evidence type="ECO:0000256" key="7">
    <source>
        <dbReference type="ARBA" id="ARBA00022927"/>
    </source>
</evidence>
<sequence>MFTDKNFSPHYNDLVIRFSPHLKHFREKPSKDEYTIAKWLKKNVPHKKTKFLYHNVEYFTGVKAVDALMTSHFVVPKEEGSETLFKSRADVVDFLDMMLRHKFFHRAKKVPVSEQELLARKKKKKDKDEKKEEKKENEDAESSHAEGKPDDTKVKKKKKSDINCFYEDGKEKKKRKIRLEMHYDQIFADCLDAYVWIYDPIPFHYWLFGTLLVLGAIGICLFPLWPPEVRKGVYYLSIVAIGFLISIVLLALIRLIVFCILWCLTSGKHHLWLLPNLTEDVGFFASFWPLYQYEYKSHDGSDKGKKKKKKDKDSDNENDDDDNDTEKFDEDSNERGDSENEEDNEPKTSEGERNSPSESESENSSQKSQTGKDFEMVEKEEVDFAS</sequence>
<dbReference type="RefSeq" id="XP_002429866.1">
    <property type="nucleotide sequence ID" value="XM_002429821.1"/>
</dbReference>
<feature type="region of interest" description="Disordered" evidence="11">
    <location>
        <begin position="118"/>
        <end position="155"/>
    </location>
</feature>
<dbReference type="CTD" id="8230520"/>
<feature type="region of interest" description="Disordered" evidence="11">
    <location>
        <begin position="298"/>
        <end position="386"/>
    </location>
</feature>
<evidence type="ECO:0000256" key="12">
    <source>
        <dbReference type="SAM" id="Phobius"/>
    </source>
</evidence>
<keyword evidence="8 12" id="KW-1133">Transmembrane helix</keyword>
<gene>
    <name evidence="14" type="primary">8230520</name>
    <name evidence="13" type="ORF">Phum_PHUM454160</name>
</gene>
<reference evidence="13" key="1">
    <citation type="submission" date="2007-04" db="EMBL/GenBank/DDBJ databases">
        <title>Annotation of Pediculus humanus corporis strain USDA.</title>
        <authorList>
            <person name="Kirkness E."/>
            <person name="Hannick L."/>
            <person name="Hass B."/>
            <person name="Bruggner R."/>
            <person name="Lawson D."/>
            <person name="Bidwell S."/>
            <person name="Joardar V."/>
            <person name="Caler E."/>
            <person name="Walenz B."/>
            <person name="Inman J."/>
            <person name="Schobel S."/>
            <person name="Galinsky K."/>
            <person name="Amedeo P."/>
            <person name="Strausberg R."/>
        </authorList>
    </citation>
    <scope>NUCLEOTIDE SEQUENCE</scope>
    <source>
        <strain evidence="13">USDA</strain>
    </source>
</reference>
<evidence type="ECO:0000256" key="5">
    <source>
        <dbReference type="ARBA" id="ARBA00022692"/>
    </source>
</evidence>
<feature type="compositionally biased region" description="Acidic residues" evidence="11">
    <location>
        <begin position="314"/>
        <end position="332"/>
    </location>
</feature>
<keyword evidence="4" id="KW-0813">Transport</keyword>
<dbReference type="GO" id="GO:0031204">
    <property type="term" value="P:post-translational protein targeting to membrane, translocation"/>
    <property type="evidence" value="ECO:0007669"/>
    <property type="project" value="TreeGrafter"/>
</dbReference>
<feature type="compositionally biased region" description="Basic and acidic residues" evidence="11">
    <location>
        <begin position="345"/>
        <end position="355"/>
    </location>
</feature>
<evidence type="ECO:0000256" key="11">
    <source>
        <dbReference type="SAM" id="MobiDB-lite"/>
    </source>
</evidence>
<accession>E0VUS2</accession>
<dbReference type="InParanoid" id="E0VUS2"/>
<evidence type="ECO:0000313" key="13">
    <source>
        <dbReference type="EMBL" id="EEB17128.1"/>
    </source>
</evidence>
<keyword evidence="6" id="KW-0256">Endoplasmic reticulum</keyword>
<dbReference type="Pfam" id="PF03839">
    <property type="entry name" value="Sec62"/>
    <property type="match status" value="1"/>
</dbReference>
<dbReference type="Proteomes" id="UP000009046">
    <property type="component" value="Unassembled WGS sequence"/>
</dbReference>
<keyword evidence="10 12" id="KW-0472">Membrane</keyword>
<dbReference type="PANTHER" id="PTHR12443">
    <property type="entry name" value="TRANSLOCATION PROTEIN SEC62"/>
    <property type="match status" value="1"/>
</dbReference>
<evidence type="ECO:0000256" key="10">
    <source>
        <dbReference type="ARBA" id="ARBA00023136"/>
    </source>
</evidence>
<evidence type="ECO:0000256" key="2">
    <source>
        <dbReference type="ARBA" id="ARBA00010604"/>
    </source>
</evidence>
<evidence type="ECO:0000256" key="3">
    <source>
        <dbReference type="ARBA" id="ARBA00021257"/>
    </source>
</evidence>
<evidence type="ECO:0000256" key="4">
    <source>
        <dbReference type="ARBA" id="ARBA00022448"/>
    </source>
</evidence>
<dbReference type="EMBL" id="DS235793">
    <property type="protein sequence ID" value="EEB17128.1"/>
    <property type="molecule type" value="Genomic_DNA"/>
</dbReference>
<dbReference type="PANTHER" id="PTHR12443:SF9">
    <property type="entry name" value="TRANSLOCATION PROTEIN SEC62"/>
    <property type="match status" value="1"/>
</dbReference>
<reference evidence="13" key="2">
    <citation type="submission" date="2007-04" db="EMBL/GenBank/DDBJ databases">
        <title>The genome of the human body louse.</title>
        <authorList>
            <consortium name="The Human Body Louse Genome Consortium"/>
            <person name="Kirkness E."/>
            <person name="Walenz B."/>
            <person name="Hass B."/>
            <person name="Bruggner R."/>
            <person name="Strausberg R."/>
        </authorList>
    </citation>
    <scope>NUCLEOTIDE SEQUENCE</scope>
    <source>
        <strain evidence="13">USDA</strain>
    </source>
</reference>
<protein>
    <recommendedName>
        <fullName evidence="3">Translocation protein SEC62</fullName>
    </recommendedName>
</protein>
<comment type="subcellular location">
    <subcellularLocation>
        <location evidence="1">Endoplasmic reticulum membrane</location>
        <topology evidence="1">Multi-pass membrane protein</topology>
    </subcellularLocation>
</comment>
<dbReference type="OrthoDB" id="200187at2759"/>
<comment type="similarity">
    <text evidence="2">Belongs to the SEC62 family.</text>
</comment>
<evidence type="ECO:0000313" key="14">
    <source>
        <dbReference type="EnsemblMetazoa" id="PHUM454160-PA"/>
    </source>
</evidence>
<feature type="compositionally biased region" description="Low complexity" evidence="11">
    <location>
        <begin position="356"/>
        <end position="368"/>
    </location>
</feature>
<dbReference type="KEGG" id="phu:Phum_PHUM454160"/>